<comment type="similarity">
    <text evidence="1 3">Belongs to the acetyl-CoA hydrolase/transferase family.</text>
</comment>
<name>A0A6G7WHS4_9LACT</name>
<keyword evidence="3" id="KW-0443">Lipid metabolism</keyword>
<sequence length="444" mass="49428">MQFVNEYRQKLVSADVAAKAVKSGDWVDYGQFVCQTQVVDEALAKRKDELQDVKIRATTRTTPLAVVQADPHQEVFTYNNFHYSGYDRKLQDQGSAFFIPIFYHEKPGYYKNFLDVDVAILAVTPMDDFGYFNFSTSVATSRAIVEKAKIVILEVNPNLPRVMGGNNETVHISEIDYIVEANWAVPEIPNALPSKEDEQIASLIIPEIRNGSCIQLGIGGMPNAVGSLIAKSDLKDLGVHTEMFVDAFVDMYEAGNLNGSQKQLDKGKIVYTFAMGTNKTYEFLHNNPAAAAYSVDYVNDPMIIRQQDNMVGINNCMEIDLYGQVSSESVGTRQISGTGGQGDFTIGSYESKGGQSYIAMTSSYVDRAGQRHSRIKNFLSQGSIVTIPRSLVSNIVTEYGIVNLKGKSTWERAEGIISLAHPDFRDDLIKQAEQMNIWRRSNKR</sequence>
<feature type="binding site" evidence="3">
    <location>
        <position position="340"/>
    </location>
    <ligand>
        <name>CoA</name>
        <dbReference type="ChEBI" id="CHEBI:57287"/>
    </ligand>
</feature>
<proteinExistence type="inferred from homology"/>
<dbReference type="Pfam" id="PF02550">
    <property type="entry name" value="AcetylCoA_hydro"/>
    <property type="match status" value="1"/>
</dbReference>
<evidence type="ECO:0000256" key="3">
    <source>
        <dbReference type="HAMAP-Rule" id="MF_03228"/>
    </source>
</evidence>
<dbReference type="Proteomes" id="UP000501830">
    <property type="component" value="Chromosome"/>
</dbReference>
<dbReference type="GO" id="GO:0008775">
    <property type="term" value="F:acetate CoA-transferase activity"/>
    <property type="evidence" value="ECO:0007669"/>
    <property type="project" value="InterPro"/>
</dbReference>
<comment type="catalytic activity">
    <reaction evidence="3">
        <text>butanoate + acetyl-CoA = butanoyl-CoA + acetate</text>
        <dbReference type="Rhea" id="RHEA:30071"/>
        <dbReference type="ChEBI" id="CHEBI:17968"/>
        <dbReference type="ChEBI" id="CHEBI:30089"/>
        <dbReference type="ChEBI" id="CHEBI:57288"/>
        <dbReference type="ChEBI" id="CHEBI:57371"/>
    </reaction>
</comment>
<dbReference type="AlphaFoldDB" id="A0A6G7WHS4"/>
<dbReference type="GO" id="GO:0005737">
    <property type="term" value="C:cytoplasm"/>
    <property type="evidence" value="ECO:0007669"/>
    <property type="project" value="UniProtKB-SubCell"/>
</dbReference>
<dbReference type="InterPro" id="IPR038460">
    <property type="entry name" value="AcetylCoA_hyd_C_sf"/>
</dbReference>
<feature type="active site" description="5-glutamyl coenzyme A thioester intermediate" evidence="3">
    <location>
        <position position="242"/>
    </location>
</feature>
<dbReference type="EMBL" id="CP049889">
    <property type="protein sequence ID" value="QIK51824.1"/>
    <property type="molecule type" value="Genomic_DNA"/>
</dbReference>
<dbReference type="SUPFAM" id="SSF100950">
    <property type="entry name" value="NagB/RpiA/CoA transferase-like"/>
    <property type="match status" value="2"/>
</dbReference>
<protein>
    <recommendedName>
        <fullName evidence="3">Probable butyrate:acetyl-CoA coenzyme A-transferase</fullName>
        <shortName evidence="3">Butyrate CoA-transferase</shortName>
        <ecNumber evidence="3">2.8.3.-</ecNumber>
    </recommendedName>
</protein>
<keyword evidence="3" id="KW-0963">Cytoplasm</keyword>
<dbReference type="EC" id="2.8.3.-" evidence="3"/>
<evidence type="ECO:0000256" key="2">
    <source>
        <dbReference type="ARBA" id="ARBA00022679"/>
    </source>
</evidence>
<evidence type="ECO:0000256" key="1">
    <source>
        <dbReference type="ARBA" id="ARBA00009632"/>
    </source>
</evidence>
<dbReference type="Gene3D" id="3.40.1080.20">
    <property type="entry name" value="Acetyl-CoA hydrolase/transferase C-terminal domain"/>
    <property type="match status" value="1"/>
</dbReference>
<feature type="binding site" evidence="3">
    <location>
        <position position="317"/>
    </location>
    <ligand>
        <name>CoA</name>
        <dbReference type="ChEBI" id="CHEBI:57287"/>
    </ligand>
</feature>
<dbReference type="GO" id="GO:0019605">
    <property type="term" value="P:butyrate metabolic process"/>
    <property type="evidence" value="ECO:0007669"/>
    <property type="project" value="UniProtKB-UniRule"/>
</dbReference>
<dbReference type="RefSeq" id="WP_166062883.1">
    <property type="nucleotide sequence ID" value="NZ_CP049889.1"/>
</dbReference>
<dbReference type="InterPro" id="IPR037171">
    <property type="entry name" value="NagB/RpiA_transferase-like"/>
</dbReference>
<evidence type="ECO:0000259" key="4">
    <source>
        <dbReference type="Pfam" id="PF02550"/>
    </source>
</evidence>
<dbReference type="HAMAP" id="MF_03228">
    <property type="entry name" value="But_CoA_trans"/>
    <property type="match status" value="1"/>
</dbReference>
<gene>
    <name evidence="6" type="ORF">G7058_07175</name>
</gene>
<feature type="binding site" evidence="3">
    <location>
        <begin position="217"/>
        <end position="221"/>
    </location>
    <ligand>
        <name>CoA</name>
        <dbReference type="ChEBI" id="CHEBI:57287"/>
    </ligand>
</feature>
<dbReference type="InterPro" id="IPR026888">
    <property type="entry name" value="AcetylCoA_hyd_C"/>
</dbReference>
<dbReference type="GO" id="GO:0006083">
    <property type="term" value="P:acetate metabolic process"/>
    <property type="evidence" value="ECO:0007669"/>
    <property type="project" value="InterPro"/>
</dbReference>
<dbReference type="Gene3D" id="3.30.750.70">
    <property type="entry name" value="4-hydroxybutyrate coenzyme like domains"/>
    <property type="match status" value="1"/>
</dbReference>
<dbReference type="PANTHER" id="PTHR21432">
    <property type="entry name" value="ACETYL-COA HYDROLASE-RELATED"/>
    <property type="match status" value="1"/>
</dbReference>
<dbReference type="GO" id="GO:0006084">
    <property type="term" value="P:acetyl-CoA metabolic process"/>
    <property type="evidence" value="ECO:0007669"/>
    <property type="project" value="UniProtKB-UniRule"/>
</dbReference>
<evidence type="ECO:0000313" key="7">
    <source>
        <dbReference type="Proteomes" id="UP000501830"/>
    </source>
</evidence>
<dbReference type="Gene3D" id="3.40.1080.10">
    <property type="entry name" value="Glutaconate Coenzyme A-transferase"/>
    <property type="match status" value="1"/>
</dbReference>
<dbReference type="KEGG" id="jpo:G7058_07175"/>
<evidence type="ECO:0000259" key="5">
    <source>
        <dbReference type="Pfam" id="PF13336"/>
    </source>
</evidence>
<dbReference type="PANTHER" id="PTHR21432:SF20">
    <property type="entry name" value="ACETYL-COA HYDROLASE"/>
    <property type="match status" value="1"/>
</dbReference>
<comment type="pathway">
    <text evidence="3">Lipid metabolism; butanoate metabolism.</text>
</comment>
<keyword evidence="7" id="KW-1185">Reference proteome</keyword>
<dbReference type="InterPro" id="IPR046433">
    <property type="entry name" value="ActCoA_hydro"/>
</dbReference>
<comment type="subcellular location">
    <subcellularLocation>
        <location evidence="3">Cytoplasm</location>
    </subcellularLocation>
</comment>
<dbReference type="InterPro" id="IPR023990">
    <property type="entry name" value="Butryl-CoA_acetate_CoA_Tfrase"/>
</dbReference>
<keyword evidence="3" id="KW-0276">Fatty acid metabolism</keyword>
<dbReference type="GeneID" id="94553061"/>
<feature type="domain" description="Acetyl-CoA hydrolase/transferase C-terminal" evidence="5">
    <location>
        <begin position="276"/>
        <end position="432"/>
    </location>
</feature>
<organism evidence="6 7">
    <name type="scientific">Jeotgalibaca porci</name>
    <dbReference type="NCBI Taxonomy" id="1868793"/>
    <lineage>
        <taxon>Bacteria</taxon>
        <taxon>Bacillati</taxon>
        <taxon>Bacillota</taxon>
        <taxon>Bacilli</taxon>
        <taxon>Lactobacillales</taxon>
        <taxon>Carnobacteriaceae</taxon>
        <taxon>Jeotgalibaca</taxon>
    </lineage>
</organism>
<reference evidence="6 7" key="1">
    <citation type="journal article" date="2017" name="Int. J. Syst. Evol. Microbiol.">
        <title>Jeotgalibaca porci sp. nov. and Jeotgalibaca arthritidis sp. nov., isolated from pigs, and emended description of the genus Jeotgalibaca.</title>
        <authorList>
            <person name="Zamora L."/>
            <person name="Perez-Sancho M."/>
            <person name="Dominguez L."/>
            <person name="Fernandez-Garayzabal J.F."/>
            <person name="Vela A.I."/>
        </authorList>
    </citation>
    <scope>NUCLEOTIDE SEQUENCE [LARGE SCALE GENOMIC DNA]</scope>
    <source>
        <strain evidence="6 7">CCUG 69148</strain>
    </source>
</reference>
<evidence type="ECO:0000313" key="6">
    <source>
        <dbReference type="EMBL" id="QIK51824.1"/>
    </source>
</evidence>
<accession>A0A6G7WHS4</accession>
<dbReference type="UniPathway" id="UPA00863"/>
<dbReference type="InterPro" id="IPR003702">
    <property type="entry name" value="ActCoA_hydro_N"/>
</dbReference>
<feature type="domain" description="Acetyl-CoA hydrolase/transferase N-terminal" evidence="4">
    <location>
        <begin position="5"/>
        <end position="185"/>
    </location>
</feature>
<keyword evidence="2 3" id="KW-0808">Transferase</keyword>
<dbReference type="Pfam" id="PF13336">
    <property type="entry name" value="AcetylCoA_hyd_C"/>
    <property type="match status" value="1"/>
</dbReference>
<comment type="function">
    <text evidence="3">Coenzyme A-transferase that converts butyrate to butyryl-CoA.</text>
</comment>